<organism evidence="1 2">
    <name type="scientific">Novosphingobium clariflavum</name>
    <dbReference type="NCBI Taxonomy" id="2029884"/>
    <lineage>
        <taxon>Bacteria</taxon>
        <taxon>Pseudomonadati</taxon>
        <taxon>Pseudomonadota</taxon>
        <taxon>Alphaproteobacteria</taxon>
        <taxon>Sphingomonadales</taxon>
        <taxon>Sphingomonadaceae</taxon>
        <taxon>Novosphingobium</taxon>
    </lineage>
</organism>
<protein>
    <recommendedName>
        <fullName evidence="3">HTH cro/C1-type domain-containing protein</fullName>
    </recommendedName>
</protein>
<dbReference type="RefSeq" id="WP_267220721.1">
    <property type="nucleotide sequence ID" value="NZ_JAPCWC010000008.1"/>
</dbReference>
<dbReference type="EMBL" id="JBHLTM010000003">
    <property type="protein sequence ID" value="MFC0683064.1"/>
    <property type="molecule type" value="Genomic_DNA"/>
</dbReference>
<evidence type="ECO:0008006" key="3">
    <source>
        <dbReference type="Google" id="ProtNLM"/>
    </source>
</evidence>
<gene>
    <name evidence="1" type="ORF">ACFFF8_00485</name>
</gene>
<dbReference type="Proteomes" id="UP001589858">
    <property type="component" value="Unassembled WGS sequence"/>
</dbReference>
<evidence type="ECO:0000313" key="2">
    <source>
        <dbReference type="Proteomes" id="UP001589858"/>
    </source>
</evidence>
<comment type="caution">
    <text evidence="1">The sequence shown here is derived from an EMBL/GenBank/DDBJ whole genome shotgun (WGS) entry which is preliminary data.</text>
</comment>
<reference evidence="1 2" key="1">
    <citation type="submission" date="2024-09" db="EMBL/GenBank/DDBJ databases">
        <authorList>
            <person name="Sun Q."/>
            <person name="Mori K."/>
        </authorList>
    </citation>
    <scope>NUCLEOTIDE SEQUENCE [LARGE SCALE GENOMIC DNA]</scope>
    <source>
        <strain evidence="1 2">CICC 11035S</strain>
    </source>
</reference>
<evidence type="ECO:0000313" key="1">
    <source>
        <dbReference type="EMBL" id="MFC0683064.1"/>
    </source>
</evidence>
<proteinExistence type="predicted"/>
<sequence length="142" mass="15661">MPMSPGTYLRKRREAAGLDMVEVAAALIVIGDRVRTITSADLLKLEERLFAAEADEPCLRVEQARLLRQVMVFDLEVYELLLLHHHFDPASGLPEPQICRSCGCTWHDACPGSCGWVAGDPTLCTGCLGDDHVHTTRQGEFA</sequence>
<keyword evidence="2" id="KW-1185">Reference proteome</keyword>
<name>A0ABV6S2L1_9SPHN</name>
<accession>A0ABV6S2L1</accession>